<accession>A0A1L3GD97</accession>
<dbReference type="Pfam" id="PF01464">
    <property type="entry name" value="SLT"/>
    <property type="match status" value="1"/>
</dbReference>
<proteinExistence type="predicted"/>
<dbReference type="RefSeq" id="WP_072285735.1">
    <property type="nucleotide sequence ID" value="NZ_CP015455.1"/>
</dbReference>
<gene>
    <name evidence="3" type="ORF">A7E75_01950</name>
</gene>
<evidence type="ECO:0000313" key="3">
    <source>
        <dbReference type="EMBL" id="APG23920.1"/>
    </source>
</evidence>
<evidence type="ECO:0000313" key="4">
    <source>
        <dbReference type="Proteomes" id="UP000182264"/>
    </source>
</evidence>
<dbReference type="Proteomes" id="UP000182264">
    <property type="component" value="Chromosome"/>
</dbReference>
<dbReference type="KEGG" id="pace:A6070_10570"/>
<dbReference type="CDD" id="cd13400">
    <property type="entry name" value="LT_IagB-like"/>
    <property type="match status" value="1"/>
</dbReference>
<name>A0A1L3GD97_SYNAC</name>
<protein>
    <submittedName>
        <fullName evidence="3">Murein transglycosylase</fullName>
    </submittedName>
</protein>
<sequence>MQKLLAVLFISLLPLSSHAFCFEEAGQRYAVSPQLLWAIAKAESSLNPSAVNHNRNGTTDVGLMQVNSLWADQLGPTWDYLHDPCTNVMAGAWILSQCVRDYGYTWQAVGCYHSRTPSHRDAYAGRIAAILKEAGSIR</sequence>
<keyword evidence="4" id="KW-1185">Reference proteome</keyword>
<evidence type="ECO:0000256" key="1">
    <source>
        <dbReference type="SAM" id="SignalP"/>
    </source>
</evidence>
<organism evidence="3 4">
    <name type="scientific">Syntrophotalea acetylenica</name>
    <name type="common">Pelobacter acetylenicus</name>
    <dbReference type="NCBI Taxonomy" id="29542"/>
    <lineage>
        <taxon>Bacteria</taxon>
        <taxon>Pseudomonadati</taxon>
        <taxon>Thermodesulfobacteriota</taxon>
        <taxon>Desulfuromonadia</taxon>
        <taxon>Desulfuromonadales</taxon>
        <taxon>Syntrophotaleaceae</taxon>
        <taxon>Syntrophotalea</taxon>
    </lineage>
</organism>
<dbReference type="Gene3D" id="1.10.530.10">
    <property type="match status" value="1"/>
</dbReference>
<dbReference type="InterPro" id="IPR023346">
    <property type="entry name" value="Lysozyme-like_dom_sf"/>
</dbReference>
<feature type="chain" id="PRO_5013244797" evidence="1">
    <location>
        <begin position="20"/>
        <end position="138"/>
    </location>
</feature>
<dbReference type="SUPFAM" id="SSF53955">
    <property type="entry name" value="Lysozyme-like"/>
    <property type="match status" value="1"/>
</dbReference>
<dbReference type="EMBL" id="CP015518">
    <property type="protein sequence ID" value="APG23920.1"/>
    <property type="molecule type" value="Genomic_DNA"/>
</dbReference>
<evidence type="ECO:0000259" key="2">
    <source>
        <dbReference type="Pfam" id="PF01464"/>
    </source>
</evidence>
<dbReference type="AlphaFoldDB" id="A0A1L3GD97"/>
<dbReference type="OrthoDB" id="9808681at2"/>
<feature type="signal peptide" evidence="1">
    <location>
        <begin position="1"/>
        <end position="19"/>
    </location>
</feature>
<dbReference type="STRING" id="29542.A6070_10570"/>
<dbReference type="InterPro" id="IPR008258">
    <property type="entry name" value="Transglycosylase_SLT_dom_1"/>
</dbReference>
<reference evidence="3 4" key="1">
    <citation type="journal article" date="2017" name="Genome Announc.">
        <title>Complete Genome Sequences of Two Acetylene-Fermenting Pelobacter acetylenicus Strains.</title>
        <authorList>
            <person name="Sutton J.M."/>
            <person name="Baesman S.M."/>
            <person name="Fierst J.L."/>
            <person name="Poret-Peterson A.T."/>
            <person name="Oremland R.S."/>
            <person name="Dunlap D.S."/>
            <person name="Akob D.M."/>
        </authorList>
    </citation>
    <scope>NUCLEOTIDE SEQUENCE [LARGE SCALE GENOMIC DNA]</scope>
    <source>
        <strain evidence="3 4">DSM 3247</strain>
    </source>
</reference>
<feature type="domain" description="Transglycosylase SLT" evidence="2">
    <location>
        <begin position="21"/>
        <end position="115"/>
    </location>
</feature>
<keyword evidence="1" id="KW-0732">Signal</keyword>